<sequence>MSNSHPDRMNDAQLDADISVLGDDSQGEPKLPRLGDAPTPTSKEGLNQAVDGTGERGSTAVPADQQRVSREAVRDVVDGYGKG</sequence>
<gene>
    <name evidence="2" type="ORF">SAMN05192530_106181</name>
</gene>
<organism evidence="2 3">
    <name type="scientific">Aureimonas jatrophae</name>
    <dbReference type="NCBI Taxonomy" id="1166073"/>
    <lineage>
        <taxon>Bacteria</taxon>
        <taxon>Pseudomonadati</taxon>
        <taxon>Pseudomonadota</taxon>
        <taxon>Alphaproteobacteria</taxon>
        <taxon>Hyphomicrobiales</taxon>
        <taxon>Aurantimonadaceae</taxon>
        <taxon>Aureimonas</taxon>
    </lineage>
</organism>
<dbReference type="EMBL" id="FNIT01000006">
    <property type="protein sequence ID" value="SDO43024.1"/>
    <property type="molecule type" value="Genomic_DNA"/>
</dbReference>
<dbReference type="AlphaFoldDB" id="A0A1H0JHA5"/>
<feature type="compositionally biased region" description="Basic and acidic residues" evidence="1">
    <location>
        <begin position="67"/>
        <end position="77"/>
    </location>
</feature>
<evidence type="ECO:0000313" key="3">
    <source>
        <dbReference type="Proteomes" id="UP000198793"/>
    </source>
</evidence>
<reference evidence="2 3" key="1">
    <citation type="submission" date="2016-10" db="EMBL/GenBank/DDBJ databases">
        <authorList>
            <person name="de Groot N.N."/>
        </authorList>
    </citation>
    <scope>NUCLEOTIDE SEQUENCE [LARGE SCALE GENOMIC DNA]</scope>
    <source>
        <strain evidence="3">L7-484,KACC 16230,DSM 25025</strain>
    </source>
</reference>
<evidence type="ECO:0000313" key="2">
    <source>
        <dbReference type="EMBL" id="SDO43024.1"/>
    </source>
</evidence>
<dbReference type="RefSeq" id="WP_090674526.1">
    <property type="nucleotide sequence ID" value="NZ_FNIT01000006.1"/>
</dbReference>
<protein>
    <submittedName>
        <fullName evidence="2">Uncharacterized protein</fullName>
    </submittedName>
</protein>
<name>A0A1H0JHA5_9HYPH</name>
<dbReference type="OrthoDB" id="7908699at2"/>
<feature type="region of interest" description="Disordered" evidence="1">
    <location>
        <begin position="1"/>
        <end position="83"/>
    </location>
</feature>
<accession>A0A1H0JHA5</accession>
<dbReference type="Proteomes" id="UP000198793">
    <property type="component" value="Unassembled WGS sequence"/>
</dbReference>
<keyword evidence="3" id="KW-1185">Reference proteome</keyword>
<dbReference type="STRING" id="1166073.SAMN05192530_106181"/>
<proteinExistence type="predicted"/>
<feature type="compositionally biased region" description="Basic and acidic residues" evidence="1">
    <location>
        <begin position="1"/>
        <end position="10"/>
    </location>
</feature>
<evidence type="ECO:0000256" key="1">
    <source>
        <dbReference type="SAM" id="MobiDB-lite"/>
    </source>
</evidence>